<dbReference type="PANTHER" id="PTHR35400">
    <property type="entry name" value="SLR1083 PROTEIN"/>
    <property type="match status" value="1"/>
</dbReference>
<keyword evidence="2" id="KW-0378">Hydrolase</keyword>
<dbReference type="Pfam" id="PF05685">
    <property type="entry name" value="Uma2"/>
    <property type="match status" value="1"/>
</dbReference>
<comment type="caution">
    <text evidence="2">The sequence shown here is derived from an EMBL/GenBank/DDBJ whole genome shotgun (WGS) entry which is preliminary data.</text>
</comment>
<evidence type="ECO:0000313" key="3">
    <source>
        <dbReference type="Proteomes" id="UP001500909"/>
    </source>
</evidence>
<dbReference type="CDD" id="cd06260">
    <property type="entry name" value="DUF820-like"/>
    <property type="match status" value="1"/>
</dbReference>
<gene>
    <name evidence="2" type="ORF">GCM10010361_51780</name>
</gene>
<dbReference type="Gene3D" id="3.90.1570.10">
    <property type="entry name" value="tt1808, chain A"/>
    <property type="match status" value="1"/>
</dbReference>
<keyword evidence="2" id="KW-0255">Endonuclease</keyword>
<evidence type="ECO:0000313" key="2">
    <source>
        <dbReference type="EMBL" id="GAA0480683.1"/>
    </source>
</evidence>
<name>A0ABN1ANI3_9ACTN</name>
<organism evidence="2 3">
    <name type="scientific">Streptomyces olivaceiscleroticus</name>
    <dbReference type="NCBI Taxonomy" id="68245"/>
    <lineage>
        <taxon>Bacteria</taxon>
        <taxon>Bacillati</taxon>
        <taxon>Actinomycetota</taxon>
        <taxon>Actinomycetes</taxon>
        <taxon>Kitasatosporales</taxon>
        <taxon>Streptomycetaceae</taxon>
        <taxon>Streptomyces</taxon>
    </lineage>
</organism>
<keyword evidence="3" id="KW-1185">Reference proteome</keyword>
<dbReference type="GO" id="GO:0004519">
    <property type="term" value="F:endonuclease activity"/>
    <property type="evidence" value="ECO:0007669"/>
    <property type="project" value="UniProtKB-KW"/>
</dbReference>
<reference evidence="2 3" key="1">
    <citation type="journal article" date="2019" name="Int. J. Syst. Evol. Microbiol.">
        <title>The Global Catalogue of Microorganisms (GCM) 10K type strain sequencing project: providing services to taxonomists for standard genome sequencing and annotation.</title>
        <authorList>
            <consortium name="The Broad Institute Genomics Platform"/>
            <consortium name="The Broad Institute Genome Sequencing Center for Infectious Disease"/>
            <person name="Wu L."/>
            <person name="Ma J."/>
        </authorList>
    </citation>
    <scope>NUCLEOTIDE SEQUENCE [LARGE SCALE GENOMIC DNA]</scope>
    <source>
        <strain evidence="2 3">JCM 4805</strain>
    </source>
</reference>
<dbReference type="RefSeq" id="WP_346097626.1">
    <property type="nucleotide sequence ID" value="NZ_BAAABY010000036.1"/>
</dbReference>
<dbReference type="InterPro" id="IPR012296">
    <property type="entry name" value="Nuclease_put_TT1808"/>
</dbReference>
<dbReference type="InterPro" id="IPR008538">
    <property type="entry name" value="Uma2"/>
</dbReference>
<proteinExistence type="predicted"/>
<dbReference type="Proteomes" id="UP001500909">
    <property type="component" value="Unassembled WGS sequence"/>
</dbReference>
<dbReference type="InterPro" id="IPR011335">
    <property type="entry name" value="Restrct_endonuc-II-like"/>
</dbReference>
<sequence length="199" mass="22455">MTAIAEQPQMLRQQMPLELFEELARVAMLHDDGPRLEFIDGRLGVKAMANGDHGRFIQWLTRLCMQARPELWVHPEQGLCVGTYRGGRARPDGMLAPSDAFVGAGEWADPDSVLMTVEVTSYDSDADRRDRIDKPRAYAETGIPVYLLIDRDSCELKVFSQPDGSRYERVQITPFGKEAHLPDPIDLTLDTEPLKNWVS</sequence>
<keyword evidence="2" id="KW-0540">Nuclease</keyword>
<protein>
    <submittedName>
        <fullName evidence="2">Uma2 family endonuclease</fullName>
    </submittedName>
</protein>
<dbReference type="EMBL" id="BAAABY010000036">
    <property type="protein sequence ID" value="GAA0480683.1"/>
    <property type="molecule type" value="Genomic_DNA"/>
</dbReference>
<dbReference type="PANTHER" id="PTHR35400:SF3">
    <property type="entry name" value="SLL1072 PROTEIN"/>
    <property type="match status" value="1"/>
</dbReference>
<accession>A0ABN1ANI3</accession>
<evidence type="ECO:0000259" key="1">
    <source>
        <dbReference type="Pfam" id="PF05685"/>
    </source>
</evidence>
<feature type="domain" description="Putative restriction endonuclease" evidence="1">
    <location>
        <begin position="21"/>
        <end position="190"/>
    </location>
</feature>
<dbReference type="SUPFAM" id="SSF52980">
    <property type="entry name" value="Restriction endonuclease-like"/>
    <property type="match status" value="1"/>
</dbReference>